<reference evidence="1 2" key="1">
    <citation type="submission" date="2017-07" db="EMBL/GenBank/DDBJ databases">
        <authorList>
            <person name="Talla V."/>
            <person name="Backstrom N."/>
        </authorList>
    </citation>
    <scope>NUCLEOTIDE SEQUENCE [LARGE SCALE GENOMIC DNA]</scope>
</reference>
<evidence type="ECO:0000313" key="1">
    <source>
        <dbReference type="EMBL" id="VVC98351.1"/>
    </source>
</evidence>
<dbReference type="Proteomes" id="UP000324832">
    <property type="component" value="Unassembled WGS sequence"/>
</dbReference>
<keyword evidence="2" id="KW-1185">Reference proteome</keyword>
<proteinExistence type="predicted"/>
<accession>A0A5E4QK60</accession>
<evidence type="ECO:0000313" key="2">
    <source>
        <dbReference type="Proteomes" id="UP000324832"/>
    </source>
</evidence>
<gene>
    <name evidence="1" type="ORF">LSINAPIS_LOCUS9441</name>
</gene>
<name>A0A5E4QK60_9NEOP</name>
<sequence length="162" mass="18172">MAYNIRISSFNCKSAKRSIEHIRQLCQLSDIVALQETWLMPHNLGFLSEIDENFLHHGISGVNASEGILRGRPFQQTKYIIDTNDESSRVVAIKFKINNLLFIAMSVFVNEVSDDFGCFATSSVDDSKVVRGRPYGSLAILWRKSVFSNVTVIPCANERLAA</sequence>
<protein>
    <recommendedName>
        <fullName evidence="3">Endonuclease/exonuclease/phosphatase domain-containing protein</fullName>
    </recommendedName>
</protein>
<evidence type="ECO:0008006" key="3">
    <source>
        <dbReference type="Google" id="ProtNLM"/>
    </source>
</evidence>
<feature type="non-terminal residue" evidence="1">
    <location>
        <position position="162"/>
    </location>
</feature>
<dbReference type="InterPro" id="IPR036691">
    <property type="entry name" value="Endo/exonu/phosph_ase_sf"/>
</dbReference>
<dbReference type="AlphaFoldDB" id="A0A5E4QK60"/>
<organism evidence="1 2">
    <name type="scientific">Leptidea sinapis</name>
    <dbReference type="NCBI Taxonomy" id="189913"/>
    <lineage>
        <taxon>Eukaryota</taxon>
        <taxon>Metazoa</taxon>
        <taxon>Ecdysozoa</taxon>
        <taxon>Arthropoda</taxon>
        <taxon>Hexapoda</taxon>
        <taxon>Insecta</taxon>
        <taxon>Pterygota</taxon>
        <taxon>Neoptera</taxon>
        <taxon>Endopterygota</taxon>
        <taxon>Lepidoptera</taxon>
        <taxon>Glossata</taxon>
        <taxon>Ditrysia</taxon>
        <taxon>Papilionoidea</taxon>
        <taxon>Pieridae</taxon>
        <taxon>Dismorphiinae</taxon>
        <taxon>Leptidea</taxon>
    </lineage>
</organism>
<dbReference type="SUPFAM" id="SSF56219">
    <property type="entry name" value="DNase I-like"/>
    <property type="match status" value="1"/>
</dbReference>
<dbReference type="EMBL" id="FZQP02003501">
    <property type="protein sequence ID" value="VVC98351.1"/>
    <property type="molecule type" value="Genomic_DNA"/>
</dbReference>